<dbReference type="Pfam" id="PF13410">
    <property type="entry name" value="GST_C_2"/>
    <property type="match status" value="1"/>
</dbReference>
<dbReference type="NCBIfam" id="TIGR01262">
    <property type="entry name" value="maiA"/>
    <property type="match status" value="1"/>
</dbReference>
<evidence type="ECO:0000313" key="4">
    <source>
        <dbReference type="EMBL" id="MFC4624111.1"/>
    </source>
</evidence>
<dbReference type="InterPro" id="IPR040079">
    <property type="entry name" value="Glutathione_S-Trfase"/>
</dbReference>
<evidence type="ECO:0000256" key="1">
    <source>
        <dbReference type="ARBA" id="ARBA00010007"/>
    </source>
</evidence>
<dbReference type="Gene3D" id="1.20.1050.10">
    <property type="match status" value="1"/>
</dbReference>
<dbReference type="EC" id="5.2.1.2" evidence="4"/>
<dbReference type="SUPFAM" id="SSF52833">
    <property type="entry name" value="Thioredoxin-like"/>
    <property type="match status" value="1"/>
</dbReference>
<keyword evidence="4" id="KW-0413">Isomerase</keyword>
<dbReference type="InterPro" id="IPR036249">
    <property type="entry name" value="Thioredoxin-like_sf"/>
</dbReference>
<feature type="domain" description="GST N-terminal" evidence="2">
    <location>
        <begin position="1"/>
        <end position="80"/>
    </location>
</feature>
<dbReference type="PROSITE" id="PS50404">
    <property type="entry name" value="GST_NTER"/>
    <property type="match status" value="1"/>
</dbReference>
<dbReference type="SFLD" id="SFLDG00358">
    <property type="entry name" value="Main_(cytGST)"/>
    <property type="match status" value="1"/>
</dbReference>
<dbReference type="InterPro" id="IPR005955">
    <property type="entry name" value="GST_Zeta"/>
</dbReference>
<protein>
    <submittedName>
        <fullName evidence="4">Maleylacetoacetate isomerase</fullName>
        <ecNumber evidence="4">5.2.1.2</ecNumber>
    </submittedName>
</protein>
<name>A0ABV9H3Q0_9HYPH</name>
<dbReference type="InterPro" id="IPR004045">
    <property type="entry name" value="Glutathione_S-Trfase_N"/>
</dbReference>
<accession>A0ABV9H3Q0</accession>
<dbReference type="PROSITE" id="PS50405">
    <property type="entry name" value="GST_CTER"/>
    <property type="match status" value="1"/>
</dbReference>
<dbReference type="RefSeq" id="WP_374834230.1">
    <property type="nucleotide sequence ID" value="NZ_JBHEEZ010000043.1"/>
</dbReference>
<sequence length="213" mass="23696">MIFYGYFRSSAAWRCRIAFNLKGVEPEFRPVHLRRKEQSQPDYLNLNPQGLVPALVVGDHTLTQSLAIIEWLDETISQGPPLLPEDTILRAEVRAFALAIAADIHPLQNLRVLNYLEQTYGADQAAKDAWCAAWLRPGLEACEKLAERHADKGAFAFGDAPTLADICLIPQLASADRFNVDISDLTRLASIREACNRLEAFRKAAPNAQPDAE</sequence>
<dbReference type="SFLD" id="SFLDS00019">
    <property type="entry name" value="Glutathione_Transferase_(cytos"/>
    <property type="match status" value="1"/>
</dbReference>
<dbReference type="EMBL" id="JBHSEL010000029">
    <property type="protein sequence ID" value="MFC4624111.1"/>
    <property type="molecule type" value="Genomic_DNA"/>
</dbReference>
<dbReference type="InterPro" id="IPR036282">
    <property type="entry name" value="Glutathione-S-Trfase_C_sf"/>
</dbReference>
<dbReference type="CDD" id="cd03191">
    <property type="entry name" value="GST_C_Zeta"/>
    <property type="match status" value="1"/>
</dbReference>
<gene>
    <name evidence="4" type="primary">maiA</name>
    <name evidence="4" type="ORF">ACFO1V_02540</name>
</gene>
<reference evidence="5" key="1">
    <citation type="journal article" date="2019" name="Int. J. Syst. Evol. Microbiol.">
        <title>The Global Catalogue of Microorganisms (GCM) 10K type strain sequencing project: providing services to taxonomists for standard genome sequencing and annotation.</title>
        <authorList>
            <consortium name="The Broad Institute Genomics Platform"/>
            <consortium name="The Broad Institute Genome Sequencing Center for Infectious Disease"/>
            <person name="Wu L."/>
            <person name="Ma J."/>
        </authorList>
    </citation>
    <scope>NUCLEOTIDE SEQUENCE [LARGE SCALE GENOMIC DNA]</scope>
    <source>
        <strain evidence="5">CGMCC 1.15731</strain>
    </source>
</reference>
<dbReference type="InterPro" id="IPR010987">
    <property type="entry name" value="Glutathione-S-Trfase_C-like"/>
</dbReference>
<organism evidence="4 5">
    <name type="scientific">Daeguia caeni</name>
    <dbReference type="NCBI Taxonomy" id="439612"/>
    <lineage>
        <taxon>Bacteria</taxon>
        <taxon>Pseudomonadati</taxon>
        <taxon>Pseudomonadota</taxon>
        <taxon>Alphaproteobacteria</taxon>
        <taxon>Hyphomicrobiales</taxon>
        <taxon>Brucellaceae</taxon>
        <taxon>Daeguia</taxon>
    </lineage>
</organism>
<dbReference type="PANTHER" id="PTHR42673:SF4">
    <property type="entry name" value="MALEYLACETOACETATE ISOMERASE"/>
    <property type="match status" value="1"/>
</dbReference>
<dbReference type="Pfam" id="PF13409">
    <property type="entry name" value="GST_N_2"/>
    <property type="match status" value="1"/>
</dbReference>
<evidence type="ECO:0000259" key="3">
    <source>
        <dbReference type="PROSITE" id="PS50405"/>
    </source>
</evidence>
<evidence type="ECO:0000259" key="2">
    <source>
        <dbReference type="PROSITE" id="PS50404"/>
    </source>
</evidence>
<feature type="domain" description="GST C-terminal" evidence="3">
    <location>
        <begin position="86"/>
        <end position="213"/>
    </location>
</feature>
<keyword evidence="5" id="KW-1185">Reference proteome</keyword>
<dbReference type="SUPFAM" id="SSF47616">
    <property type="entry name" value="GST C-terminal domain-like"/>
    <property type="match status" value="1"/>
</dbReference>
<proteinExistence type="inferred from homology"/>
<dbReference type="CDD" id="cd03042">
    <property type="entry name" value="GST_N_Zeta"/>
    <property type="match status" value="1"/>
</dbReference>
<dbReference type="Gene3D" id="3.40.30.10">
    <property type="entry name" value="Glutaredoxin"/>
    <property type="match status" value="1"/>
</dbReference>
<dbReference type="InterPro" id="IPR034333">
    <property type="entry name" value="GST_Zeta_N"/>
</dbReference>
<dbReference type="InterPro" id="IPR034330">
    <property type="entry name" value="GST_Zeta_C"/>
</dbReference>
<comment type="similarity">
    <text evidence="1">Belongs to the GST superfamily. Zeta family.</text>
</comment>
<evidence type="ECO:0000313" key="5">
    <source>
        <dbReference type="Proteomes" id="UP001596042"/>
    </source>
</evidence>
<dbReference type="PANTHER" id="PTHR42673">
    <property type="entry name" value="MALEYLACETOACETATE ISOMERASE"/>
    <property type="match status" value="1"/>
</dbReference>
<comment type="caution">
    <text evidence="4">The sequence shown here is derived from an EMBL/GenBank/DDBJ whole genome shotgun (WGS) entry which is preliminary data.</text>
</comment>
<dbReference type="Proteomes" id="UP001596042">
    <property type="component" value="Unassembled WGS sequence"/>
</dbReference>
<dbReference type="GO" id="GO:0016034">
    <property type="term" value="F:maleylacetoacetate isomerase activity"/>
    <property type="evidence" value="ECO:0007669"/>
    <property type="project" value="UniProtKB-EC"/>
</dbReference>